<keyword evidence="9" id="KW-1185">Reference proteome</keyword>
<dbReference type="OrthoDB" id="1929681at2759"/>
<sequence>MRTGLSTIQQTLTPEAASVLTRSISEAARRSHGQTTPLHVAATLLATPSGLLRQACVRSHPQSSHPLQCRALELCFSVALDRLPGGGAGVEPPISNALMAALKRAQANQRRGCPEQQQQPLLAVKVELEQLLISILDDPSVSRVMREASFSSVAVKIAIEQSLPSSASTTTTASARSIASFATGTSPAASRIISGLSLTNRAPPCHSLYINPRLYQHHSNGEQVRTEEVTRVLDVLSRLKNRNPILVGDSNADVVMREVLQRIRSGDAPPHLLNAQVLPFPKEIATASPRNLSQIIRELSSSIDSMIGGQSGVIIHLGDLKWLGESHGFSDASQSLTEEIGKLFKTFQKGDQVWLIGTASCETYLRCQIHHPTMENDWDLQAVPIAPSSSITNTFPRIGGTGILSNSLKRLAPMNCTGSSVAPKEPSEIANPSQSTALCPLCSASYQHELATLGCKEFNKPSTKAEAMPQWLQLAMLDNGSNSTKPSSSLLEPEEEQQQLKESTEELLKRWSATCSSLHPPAQSMNKLQLTLSQSTTAQPTSPPCTAPVRTDLVLGNSKLSNSSMANTDFHECIQDTFFDEQRPKVSSISDIDTFKRLFKGLADKVSCQHEAALAVATAVLQCKSGNGRRRKAGAKGDIWLLLIGHDKVGKRKMASALSELIFGTGPTFIAFGHSSCTEGDYEESTYHYRGRTPMDRIVEAVCRSPFSVIMLEDIDRADMVFQGKIRQGIERGRLLDSHGREVSLGSVIFVLTTDWVSEDLKSSYDSLLQHEEKVLDSAYYGVGLELSIGDKLAKRRPDWLREDDQCVKHRKESLVSGNLSLNLNLPMGIDAEGGEGSRNSSDLTTEQECDKGCRLSISELLGLVDETITFKPVDFGLLRRNVLQSTSVKFAAIMGNGSALRIDDDALDRIIAGLWLEGADFEDWAERVLVPSFKQLRNYSKTDAGVVVVRLSTIKGDRPAQRPKNSTGNWLPTTITVAFDGANDN</sequence>
<evidence type="ECO:0000256" key="6">
    <source>
        <dbReference type="SAM" id="MobiDB-lite"/>
    </source>
</evidence>
<dbReference type="InterPro" id="IPR003959">
    <property type="entry name" value="ATPase_AAA_core"/>
</dbReference>
<dbReference type="InterPro" id="IPR058680">
    <property type="entry name" value="NBD_SMAX1-like"/>
</dbReference>
<dbReference type="EMBL" id="JACMSC010000015">
    <property type="protein sequence ID" value="KAG6485445.1"/>
    <property type="molecule type" value="Genomic_DNA"/>
</dbReference>
<keyword evidence="4" id="KW-0804">Transcription</keyword>
<comment type="caution">
    <text evidence="8">The sequence shown here is derived from an EMBL/GenBank/DDBJ whole genome shotgun (WGS) entry which is preliminary data.</text>
</comment>
<evidence type="ECO:0000313" key="8">
    <source>
        <dbReference type="EMBL" id="KAG6485445.1"/>
    </source>
</evidence>
<dbReference type="Proteomes" id="UP000734854">
    <property type="component" value="Unassembled WGS sequence"/>
</dbReference>
<evidence type="ECO:0000256" key="5">
    <source>
        <dbReference type="PROSITE-ProRule" id="PRU01251"/>
    </source>
</evidence>
<dbReference type="Pfam" id="PF07724">
    <property type="entry name" value="AAA_2"/>
    <property type="match status" value="1"/>
</dbReference>
<dbReference type="GO" id="GO:0005524">
    <property type="term" value="F:ATP binding"/>
    <property type="evidence" value="ECO:0007669"/>
    <property type="project" value="InterPro"/>
</dbReference>
<dbReference type="PANTHER" id="PTHR43572">
    <property type="entry name" value="CHAPERONE PROTEIN CLPD, CHLOROPLASTIC"/>
    <property type="match status" value="1"/>
</dbReference>
<dbReference type="PANTHER" id="PTHR43572:SF13">
    <property type="entry name" value="PROTEIN SUPPRESSOR OF MAX2 1"/>
    <property type="match status" value="1"/>
</dbReference>
<keyword evidence="2 5" id="KW-0677">Repeat</keyword>
<comment type="similarity">
    <text evidence="1">Belongs to the ClpA/ClpB family.</text>
</comment>
<keyword evidence="3" id="KW-0805">Transcription regulation</keyword>
<reference evidence="8 9" key="1">
    <citation type="submission" date="2020-08" db="EMBL/GenBank/DDBJ databases">
        <title>Plant Genome Project.</title>
        <authorList>
            <person name="Zhang R.-G."/>
        </authorList>
    </citation>
    <scope>NUCLEOTIDE SEQUENCE [LARGE SCALE GENOMIC DNA]</scope>
    <source>
        <tissue evidence="8">Rhizome</tissue>
    </source>
</reference>
<feature type="domain" description="Clp R" evidence="7">
    <location>
        <begin position="8"/>
        <end position="165"/>
    </location>
</feature>
<evidence type="ECO:0000256" key="1">
    <source>
        <dbReference type="ARBA" id="ARBA00008675"/>
    </source>
</evidence>
<dbReference type="InterPro" id="IPR058954">
    <property type="entry name" value="AAA_lid_SMAX1"/>
</dbReference>
<dbReference type="GO" id="GO:0016887">
    <property type="term" value="F:ATP hydrolysis activity"/>
    <property type="evidence" value="ECO:0007669"/>
    <property type="project" value="InterPro"/>
</dbReference>
<evidence type="ECO:0000313" key="9">
    <source>
        <dbReference type="Proteomes" id="UP000734854"/>
    </source>
</evidence>
<evidence type="ECO:0000256" key="2">
    <source>
        <dbReference type="ARBA" id="ARBA00022737"/>
    </source>
</evidence>
<organism evidence="8 9">
    <name type="scientific">Zingiber officinale</name>
    <name type="common">Ginger</name>
    <name type="synonym">Amomum zingiber</name>
    <dbReference type="NCBI Taxonomy" id="94328"/>
    <lineage>
        <taxon>Eukaryota</taxon>
        <taxon>Viridiplantae</taxon>
        <taxon>Streptophyta</taxon>
        <taxon>Embryophyta</taxon>
        <taxon>Tracheophyta</taxon>
        <taxon>Spermatophyta</taxon>
        <taxon>Magnoliopsida</taxon>
        <taxon>Liliopsida</taxon>
        <taxon>Zingiberales</taxon>
        <taxon>Zingiberaceae</taxon>
        <taxon>Zingiber</taxon>
    </lineage>
</organism>
<dbReference type="Pfam" id="PF26587">
    <property type="entry name" value="AAA_lid_SMAX1"/>
    <property type="match status" value="1"/>
</dbReference>
<dbReference type="FunFam" id="1.10.1780.10:FF:000005">
    <property type="entry name" value="protein SUPPRESSOR OF MAX2 1"/>
    <property type="match status" value="1"/>
</dbReference>
<proteinExistence type="inferred from homology"/>
<evidence type="ECO:0000256" key="4">
    <source>
        <dbReference type="ARBA" id="ARBA00023163"/>
    </source>
</evidence>
<dbReference type="Pfam" id="PF23569">
    <property type="entry name" value="NBD_SMAX1"/>
    <property type="match status" value="1"/>
</dbReference>
<name>A0A8J5FEB8_ZINOF</name>
<dbReference type="PROSITE" id="PS51903">
    <property type="entry name" value="CLP_R"/>
    <property type="match status" value="1"/>
</dbReference>
<feature type="region of interest" description="Disordered" evidence="6">
    <location>
        <begin position="478"/>
        <end position="501"/>
    </location>
</feature>
<protein>
    <recommendedName>
        <fullName evidence="7">Clp R domain-containing protein</fullName>
    </recommendedName>
</protein>
<accession>A0A8J5FEB8</accession>
<dbReference type="InterPro" id="IPR004176">
    <property type="entry name" value="Clp_R_N"/>
</dbReference>
<gene>
    <name evidence="8" type="ORF">ZIOFF_053983</name>
</gene>
<dbReference type="InterPro" id="IPR051650">
    <property type="entry name" value="SL_signaling_regulator"/>
</dbReference>
<evidence type="ECO:0000256" key="3">
    <source>
        <dbReference type="ARBA" id="ARBA00023015"/>
    </source>
</evidence>
<dbReference type="AlphaFoldDB" id="A0A8J5FEB8"/>
<evidence type="ECO:0000259" key="7">
    <source>
        <dbReference type="PROSITE" id="PS51903"/>
    </source>
</evidence>